<keyword evidence="17" id="KW-1185">Reference proteome</keyword>
<dbReference type="InterPro" id="IPR036393">
    <property type="entry name" value="AceGlu_kinase-like_sf"/>
</dbReference>
<sequence length="450" mass="47904">MQPLSMKALVYNSSSPSNRRTTPGSPHRPLVVMKFGGTSVANVERISDVARMALESQQAGNDVVLVVSAMSGETNRLLKLAHEVVSVPDTRELDAIAATGEQVSAALTALAISRHGGKGRSFLGHQVRIVTDDAFTKARIHNIEHEVLHEALAARIIPVVAGFQGVDSQNHITTLGRGGSDTTAVALAAALGADECEIYTDVDGVYTADPNICPSARQIPSLGFEEMLELAALGAKVLQSRSVEIAMKYKVPVHVRSTFSGKPGTWVIDKSRGLESQRVTGLAVDRRQTRVQLVAAENRSGLLGEVLGLLAELNMSVDMVTHSVLPHEPSRASVAFSMPTSEVHRAQARLEQLGAEVKAQQVVLENNLAKVSLVGLGIRSDPQVSATACRVLNQEGIELVSVAAGELRVSCLVQDGQADKALNLLHETFELGAENADQPVEQRRASNAGL</sequence>
<dbReference type="eggNOG" id="COG0527">
    <property type="taxonomic scope" value="Bacteria"/>
</dbReference>
<keyword evidence="5 14" id="KW-0028">Amino-acid biosynthesis</keyword>
<dbReference type="AlphaFoldDB" id="E3FWW4"/>
<evidence type="ECO:0000256" key="9">
    <source>
        <dbReference type="ARBA" id="ARBA00022840"/>
    </source>
</evidence>
<dbReference type="InterPro" id="IPR054352">
    <property type="entry name" value="ACT_Aspartokinase"/>
</dbReference>
<keyword evidence="8 13" id="KW-0418">Kinase</keyword>
<keyword evidence="6 13" id="KW-0808">Transferase</keyword>
<evidence type="ECO:0000256" key="6">
    <source>
        <dbReference type="ARBA" id="ARBA00022679"/>
    </source>
</evidence>
<dbReference type="PROSITE" id="PS00324">
    <property type="entry name" value="ASPARTOKINASE"/>
    <property type="match status" value="1"/>
</dbReference>
<dbReference type="InterPro" id="IPR041740">
    <property type="entry name" value="AKii-LysC-BS"/>
</dbReference>
<dbReference type="GO" id="GO:0004072">
    <property type="term" value="F:aspartate kinase activity"/>
    <property type="evidence" value="ECO:0007669"/>
    <property type="project" value="UniProtKB-EC"/>
</dbReference>
<dbReference type="InterPro" id="IPR045865">
    <property type="entry name" value="ACT-like_dom_sf"/>
</dbReference>
<feature type="binding site" evidence="12">
    <location>
        <position position="206"/>
    </location>
    <ligand>
        <name>ATP</name>
        <dbReference type="ChEBI" id="CHEBI:30616"/>
    </ligand>
</feature>
<dbReference type="InterPro" id="IPR018042">
    <property type="entry name" value="Aspartate_kinase_CS"/>
</dbReference>
<gene>
    <name evidence="16" type="primary">lysC</name>
    <name evidence="16" type="ordered locus">STAUR_3223</name>
</gene>
<comment type="pathway">
    <text evidence="2 14">Amino-acid biosynthesis; L-methionine biosynthesis via de novo pathway; L-homoserine from L-aspartate: step 1/3.</text>
</comment>
<dbReference type="InterPro" id="IPR002912">
    <property type="entry name" value="ACT_dom"/>
</dbReference>
<dbReference type="SUPFAM" id="SSF53633">
    <property type="entry name" value="Carbamate kinase-like"/>
    <property type="match status" value="1"/>
</dbReference>
<comment type="catalytic activity">
    <reaction evidence="11 13">
        <text>L-aspartate + ATP = 4-phospho-L-aspartate + ADP</text>
        <dbReference type="Rhea" id="RHEA:23776"/>
        <dbReference type="ChEBI" id="CHEBI:29991"/>
        <dbReference type="ChEBI" id="CHEBI:30616"/>
        <dbReference type="ChEBI" id="CHEBI:57535"/>
        <dbReference type="ChEBI" id="CHEBI:456216"/>
        <dbReference type="EC" id="2.7.2.4"/>
    </reaction>
</comment>
<proteinExistence type="inferred from homology"/>
<comment type="pathway">
    <text evidence="1 14">Amino-acid biosynthesis; L-lysine biosynthesis via DAP pathway; (S)-tetrahydrodipicolinate from L-aspartate: step 1/4.</text>
</comment>
<evidence type="ECO:0000256" key="5">
    <source>
        <dbReference type="ARBA" id="ARBA00022605"/>
    </source>
</evidence>
<evidence type="ECO:0000256" key="10">
    <source>
        <dbReference type="ARBA" id="ARBA00023154"/>
    </source>
</evidence>
<dbReference type="Pfam" id="PF22468">
    <property type="entry name" value="ACT_9"/>
    <property type="match status" value="1"/>
</dbReference>
<dbReference type="PANTHER" id="PTHR21499">
    <property type="entry name" value="ASPARTATE KINASE"/>
    <property type="match status" value="1"/>
</dbReference>
<dbReference type="NCBIfam" id="NF005154">
    <property type="entry name" value="PRK06635.1-2"/>
    <property type="match status" value="1"/>
</dbReference>
<evidence type="ECO:0000256" key="14">
    <source>
        <dbReference type="RuleBase" id="RU004249"/>
    </source>
</evidence>
<reference evidence="16 17" key="1">
    <citation type="journal article" date="2011" name="Mol. Biol. Evol.">
        <title>Comparative genomic analysis of fruiting body formation in Myxococcales.</title>
        <authorList>
            <person name="Huntley S."/>
            <person name="Hamann N."/>
            <person name="Wegener-Feldbrugge S."/>
            <person name="Treuner-Lange A."/>
            <person name="Kube M."/>
            <person name="Reinhardt R."/>
            <person name="Klages S."/>
            <person name="Muller R."/>
            <person name="Ronning C.M."/>
            <person name="Nierman W.C."/>
            <person name="Sogaard-Andersen L."/>
        </authorList>
    </citation>
    <scope>NUCLEOTIDE SEQUENCE [LARGE SCALE GENOMIC DNA]</scope>
    <source>
        <strain evidence="16 17">DW4/3-1</strain>
    </source>
</reference>
<dbReference type="NCBIfam" id="TIGR00657">
    <property type="entry name" value="asp_kinases"/>
    <property type="match status" value="1"/>
</dbReference>
<evidence type="ECO:0000256" key="3">
    <source>
        <dbReference type="ARBA" id="ARBA00005139"/>
    </source>
</evidence>
<keyword evidence="7 12" id="KW-0547">Nucleotide-binding</keyword>
<accession>E3FWW4</accession>
<evidence type="ECO:0000256" key="1">
    <source>
        <dbReference type="ARBA" id="ARBA00004766"/>
    </source>
</evidence>
<dbReference type="InterPro" id="IPR001341">
    <property type="entry name" value="Asp_kinase"/>
</dbReference>
<organism evidence="16 17">
    <name type="scientific">Stigmatella aurantiaca (strain DW4/3-1)</name>
    <dbReference type="NCBI Taxonomy" id="378806"/>
    <lineage>
        <taxon>Bacteria</taxon>
        <taxon>Pseudomonadati</taxon>
        <taxon>Myxococcota</taxon>
        <taxon>Myxococcia</taxon>
        <taxon>Myxococcales</taxon>
        <taxon>Cystobacterineae</taxon>
        <taxon>Archangiaceae</taxon>
        <taxon>Stigmatella</taxon>
    </lineage>
</organism>
<dbReference type="GO" id="GO:0005829">
    <property type="term" value="C:cytosol"/>
    <property type="evidence" value="ECO:0007669"/>
    <property type="project" value="TreeGrafter"/>
</dbReference>
<evidence type="ECO:0000313" key="16">
    <source>
        <dbReference type="EMBL" id="ADO71015.1"/>
    </source>
</evidence>
<feature type="binding site" evidence="12">
    <location>
        <begin position="236"/>
        <end position="237"/>
    </location>
    <ligand>
        <name>ATP</name>
        <dbReference type="ChEBI" id="CHEBI:30616"/>
    </ligand>
</feature>
<evidence type="ECO:0000259" key="15">
    <source>
        <dbReference type="PROSITE" id="PS51671"/>
    </source>
</evidence>
<dbReference type="Pfam" id="PF00696">
    <property type="entry name" value="AA_kinase"/>
    <property type="match status" value="1"/>
</dbReference>
<dbReference type="Proteomes" id="UP000001351">
    <property type="component" value="Chromosome"/>
</dbReference>
<evidence type="ECO:0000313" key="17">
    <source>
        <dbReference type="Proteomes" id="UP000001351"/>
    </source>
</evidence>
<dbReference type="PANTHER" id="PTHR21499:SF3">
    <property type="entry name" value="ASPARTOKINASE"/>
    <property type="match status" value="1"/>
</dbReference>
<dbReference type="InterPro" id="IPR001048">
    <property type="entry name" value="Asp/Glu/Uridylate_kinase"/>
</dbReference>
<dbReference type="NCBIfam" id="NF005155">
    <property type="entry name" value="PRK06635.1-4"/>
    <property type="match status" value="1"/>
</dbReference>
<dbReference type="KEGG" id="sur:STAUR_3223"/>
<dbReference type="UniPathway" id="UPA00050">
    <property type="reaction ID" value="UER00461"/>
</dbReference>
<dbReference type="InterPro" id="IPR005260">
    <property type="entry name" value="Asp_kin_monofn"/>
</dbReference>
<name>E3FWW4_STIAD</name>
<dbReference type="EC" id="2.7.2.4" evidence="13"/>
<evidence type="ECO:0000256" key="2">
    <source>
        <dbReference type="ARBA" id="ARBA00004986"/>
    </source>
</evidence>
<protein>
    <recommendedName>
        <fullName evidence="13">Aspartokinase</fullName>
        <ecNumber evidence="13">2.7.2.4</ecNumber>
    </recommendedName>
</protein>
<dbReference type="UniPathway" id="UPA00034">
    <property type="reaction ID" value="UER00015"/>
</dbReference>
<dbReference type="CDD" id="cd04261">
    <property type="entry name" value="AAK_AKii-LysC-BS"/>
    <property type="match status" value="1"/>
</dbReference>
<evidence type="ECO:0000256" key="12">
    <source>
        <dbReference type="PIRSR" id="PIRSR000726-1"/>
    </source>
</evidence>
<dbReference type="FunFam" id="3.40.1160.10:FF:000002">
    <property type="entry name" value="Aspartokinase"/>
    <property type="match status" value="1"/>
</dbReference>
<feature type="binding site" evidence="12">
    <location>
        <begin position="200"/>
        <end position="201"/>
    </location>
    <ligand>
        <name>ATP</name>
        <dbReference type="ChEBI" id="CHEBI:30616"/>
    </ligand>
</feature>
<dbReference type="EMBL" id="CP002271">
    <property type="protein sequence ID" value="ADO71015.1"/>
    <property type="molecule type" value="Genomic_DNA"/>
</dbReference>
<feature type="binding site" evidence="12">
    <location>
        <position position="74"/>
    </location>
    <ligand>
        <name>substrate</name>
    </ligand>
</feature>
<dbReference type="PROSITE" id="PS51671">
    <property type="entry name" value="ACT"/>
    <property type="match status" value="1"/>
</dbReference>
<dbReference type="Gene3D" id="3.40.1160.10">
    <property type="entry name" value="Acetylglutamate kinase-like"/>
    <property type="match status" value="1"/>
</dbReference>
<feature type="domain" description="ACT" evidence="15">
    <location>
        <begin position="291"/>
        <end position="371"/>
    </location>
</feature>
<evidence type="ECO:0000256" key="7">
    <source>
        <dbReference type="ARBA" id="ARBA00022741"/>
    </source>
</evidence>
<feature type="binding site" evidence="12">
    <location>
        <position position="101"/>
    </location>
    <ligand>
        <name>substrate</name>
    </ligand>
</feature>
<dbReference type="GO" id="GO:0009089">
    <property type="term" value="P:lysine biosynthetic process via diaminopimelate"/>
    <property type="evidence" value="ECO:0007669"/>
    <property type="project" value="UniProtKB-UniPathway"/>
</dbReference>
<dbReference type="Gene3D" id="3.30.2130.10">
    <property type="entry name" value="VC0802-like"/>
    <property type="match status" value="1"/>
</dbReference>
<evidence type="ECO:0000256" key="4">
    <source>
        <dbReference type="ARBA" id="ARBA00010122"/>
    </source>
</evidence>
<evidence type="ECO:0000256" key="8">
    <source>
        <dbReference type="ARBA" id="ARBA00022777"/>
    </source>
</evidence>
<dbReference type="GO" id="GO:0009090">
    <property type="term" value="P:homoserine biosynthetic process"/>
    <property type="evidence" value="ECO:0007669"/>
    <property type="project" value="TreeGrafter"/>
</dbReference>
<dbReference type="SUPFAM" id="SSF55021">
    <property type="entry name" value="ACT-like"/>
    <property type="match status" value="2"/>
</dbReference>
<dbReference type="CDD" id="cd04923">
    <property type="entry name" value="ACT_AK-LysC-DapG-like_2"/>
    <property type="match status" value="1"/>
</dbReference>
<dbReference type="STRING" id="378806.STAUR_3223"/>
<dbReference type="PIRSF" id="PIRSF000726">
    <property type="entry name" value="Asp_kin"/>
    <property type="match status" value="1"/>
</dbReference>
<dbReference type="HOGENOM" id="CLU_009116_3_2_7"/>
<dbReference type="GO" id="GO:0009088">
    <property type="term" value="P:threonine biosynthetic process"/>
    <property type="evidence" value="ECO:0007669"/>
    <property type="project" value="UniProtKB-UniPathway"/>
</dbReference>
<feature type="binding site" evidence="12">
    <location>
        <begin position="34"/>
        <end position="37"/>
    </location>
    <ligand>
        <name>ATP</name>
        <dbReference type="ChEBI" id="CHEBI:30616"/>
    </ligand>
</feature>
<evidence type="ECO:0000256" key="11">
    <source>
        <dbReference type="ARBA" id="ARBA00047872"/>
    </source>
</evidence>
<dbReference type="UniPathway" id="UPA00051">
    <property type="reaction ID" value="UER00462"/>
</dbReference>
<keyword evidence="9 12" id="KW-0067">ATP-binding</keyword>
<dbReference type="GO" id="GO:0005524">
    <property type="term" value="F:ATP binding"/>
    <property type="evidence" value="ECO:0007669"/>
    <property type="project" value="UniProtKB-KW"/>
</dbReference>
<keyword evidence="10" id="KW-0457">Lysine biosynthesis</keyword>
<evidence type="ECO:0000256" key="13">
    <source>
        <dbReference type="RuleBase" id="RU003448"/>
    </source>
</evidence>
<comment type="pathway">
    <text evidence="3 14">Amino-acid biosynthesis; L-threonine biosynthesis; L-threonine from L-aspartate: step 1/5.</text>
</comment>
<comment type="similarity">
    <text evidence="4 13">Belongs to the aspartokinase family.</text>
</comment>